<protein>
    <submittedName>
        <fullName evidence="2">Very-short-patch-repair endonuclease</fullName>
    </submittedName>
</protein>
<dbReference type="Proteomes" id="UP000198964">
    <property type="component" value="Unassembled WGS sequence"/>
</dbReference>
<dbReference type="AlphaFoldDB" id="A0A1I2KKG2"/>
<dbReference type="CDD" id="cd01038">
    <property type="entry name" value="Endonuclease_DUF559"/>
    <property type="match status" value="1"/>
</dbReference>
<keyword evidence="2" id="KW-0255">Endonuclease</keyword>
<keyword evidence="3" id="KW-1185">Reference proteome</keyword>
<dbReference type="InterPro" id="IPR047216">
    <property type="entry name" value="Endonuclease_DUF559_bact"/>
</dbReference>
<evidence type="ECO:0000313" key="3">
    <source>
        <dbReference type="Proteomes" id="UP000198964"/>
    </source>
</evidence>
<accession>A0A1I2KKG2</accession>
<dbReference type="Gene3D" id="3.40.960.10">
    <property type="entry name" value="VSR Endonuclease"/>
    <property type="match status" value="1"/>
</dbReference>
<sequence length="122" mass="14622">MGKLNNHSYLKDYRKGLRNHSTAAEASLWKLLKSKQVLGLKFRRQHSFGNYILDFYCPEIQLAIELDGEIHTNLSSNQKDRERDEFIRQNGIEILHFENRWVYEYPQDIIDAIQKIKKRKEK</sequence>
<dbReference type="GO" id="GO:0004519">
    <property type="term" value="F:endonuclease activity"/>
    <property type="evidence" value="ECO:0007669"/>
    <property type="project" value="UniProtKB-KW"/>
</dbReference>
<dbReference type="PANTHER" id="PTHR38590:SF1">
    <property type="entry name" value="BLL0828 PROTEIN"/>
    <property type="match status" value="1"/>
</dbReference>
<dbReference type="EMBL" id="FONW01000012">
    <property type="protein sequence ID" value="SFF65727.1"/>
    <property type="molecule type" value="Genomic_DNA"/>
</dbReference>
<organism evidence="2 3">
    <name type="scientific">Sunxiuqinia elliptica</name>
    <dbReference type="NCBI Taxonomy" id="655355"/>
    <lineage>
        <taxon>Bacteria</taxon>
        <taxon>Pseudomonadati</taxon>
        <taxon>Bacteroidota</taxon>
        <taxon>Bacteroidia</taxon>
        <taxon>Marinilabiliales</taxon>
        <taxon>Prolixibacteraceae</taxon>
        <taxon>Sunxiuqinia</taxon>
    </lineage>
</organism>
<name>A0A1I2KKG2_9BACT</name>
<proteinExistence type="predicted"/>
<dbReference type="SUPFAM" id="SSF52980">
    <property type="entry name" value="Restriction endonuclease-like"/>
    <property type="match status" value="1"/>
</dbReference>
<dbReference type="RefSeq" id="WP_093921148.1">
    <property type="nucleotide sequence ID" value="NZ_FONW01000012.1"/>
</dbReference>
<dbReference type="InterPro" id="IPR011335">
    <property type="entry name" value="Restrct_endonuc-II-like"/>
</dbReference>
<keyword evidence="2" id="KW-0540">Nuclease</keyword>
<evidence type="ECO:0000259" key="1">
    <source>
        <dbReference type="Pfam" id="PF04480"/>
    </source>
</evidence>
<gene>
    <name evidence="2" type="ORF">SAMN05216283_1124</name>
</gene>
<feature type="domain" description="DUF559" evidence="1">
    <location>
        <begin position="10"/>
        <end position="115"/>
    </location>
</feature>
<keyword evidence="2" id="KW-0378">Hydrolase</keyword>
<evidence type="ECO:0000313" key="2">
    <source>
        <dbReference type="EMBL" id="SFF65727.1"/>
    </source>
</evidence>
<dbReference type="PANTHER" id="PTHR38590">
    <property type="entry name" value="BLL0828 PROTEIN"/>
    <property type="match status" value="1"/>
</dbReference>
<reference evidence="2 3" key="1">
    <citation type="submission" date="2016-10" db="EMBL/GenBank/DDBJ databases">
        <authorList>
            <person name="de Groot N.N."/>
        </authorList>
    </citation>
    <scope>NUCLEOTIDE SEQUENCE [LARGE SCALE GENOMIC DNA]</scope>
    <source>
        <strain evidence="2 3">CGMCC 1.9156</strain>
    </source>
</reference>
<dbReference type="STRING" id="655355.SAMN05216283_1124"/>
<dbReference type="InterPro" id="IPR007569">
    <property type="entry name" value="DUF559"/>
</dbReference>
<dbReference type="Pfam" id="PF04480">
    <property type="entry name" value="DUF559"/>
    <property type="match status" value="1"/>
</dbReference>